<evidence type="ECO:0000313" key="2">
    <source>
        <dbReference type="Proteomes" id="UP000035444"/>
    </source>
</evidence>
<dbReference type="AlphaFoldDB" id="A0A0H2MCC8"/>
<dbReference type="STRING" id="1489064.WH96_15835"/>
<dbReference type="InterPro" id="IPR008775">
    <property type="entry name" value="Phytyl_CoA_dOase-like"/>
</dbReference>
<dbReference type="PATRIC" id="fig|1489064.4.peg.139"/>
<gene>
    <name evidence="1" type="ORF">WH96_15835</name>
</gene>
<accession>A0A0H2MCC8</accession>
<dbReference type="OrthoDB" id="3562306at2"/>
<protein>
    <submittedName>
        <fullName evidence="1">Phytanoyl-CoA dioxygenase</fullName>
    </submittedName>
</protein>
<dbReference type="GO" id="GO:0048244">
    <property type="term" value="F:phytanoyl-CoA dioxygenase activity"/>
    <property type="evidence" value="ECO:0007669"/>
    <property type="project" value="InterPro"/>
</dbReference>
<keyword evidence="1" id="KW-0560">Oxidoreductase</keyword>
<comment type="caution">
    <text evidence="1">The sequence shown here is derived from an EMBL/GenBank/DDBJ whole genome shotgun (WGS) entry which is preliminary data.</text>
</comment>
<dbReference type="GO" id="GO:0001561">
    <property type="term" value="P:fatty acid alpha-oxidation"/>
    <property type="evidence" value="ECO:0007669"/>
    <property type="project" value="InterPro"/>
</dbReference>
<dbReference type="Pfam" id="PF05721">
    <property type="entry name" value="PhyH"/>
    <property type="match status" value="1"/>
</dbReference>
<keyword evidence="2" id="KW-1185">Reference proteome</keyword>
<dbReference type="InterPro" id="IPR047128">
    <property type="entry name" value="PhyH"/>
</dbReference>
<dbReference type="RefSeq" id="WP_047765182.1">
    <property type="nucleotide sequence ID" value="NZ_LAQL01000010.1"/>
</dbReference>
<organism evidence="1 2">
    <name type="scientific">Kiloniella spongiae</name>
    <dbReference type="NCBI Taxonomy" id="1489064"/>
    <lineage>
        <taxon>Bacteria</taxon>
        <taxon>Pseudomonadati</taxon>
        <taxon>Pseudomonadota</taxon>
        <taxon>Alphaproteobacteria</taxon>
        <taxon>Rhodospirillales</taxon>
        <taxon>Kiloniellaceae</taxon>
        <taxon>Kiloniella</taxon>
    </lineage>
</organism>
<reference evidence="1 2" key="1">
    <citation type="submission" date="2015-03" db="EMBL/GenBank/DDBJ databases">
        <title>Genome Sequence of Kiloniella spongiae MEBiC09566, isolated from a marine sponge.</title>
        <authorList>
            <person name="Shao Z."/>
            <person name="Wang L."/>
            <person name="Li X."/>
        </authorList>
    </citation>
    <scope>NUCLEOTIDE SEQUENCE [LARGE SCALE GENOMIC DNA]</scope>
    <source>
        <strain evidence="1 2">MEBiC09566</strain>
    </source>
</reference>
<dbReference type="Gene3D" id="2.60.120.620">
    <property type="entry name" value="q2cbj1_9rhob like domain"/>
    <property type="match status" value="1"/>
</dbReference>
<keyword evidence="1" id="KW-0223">Dioxygenase</keyword>
<dbReference type="PANTHER" id="PTHR21308">
    <property type="entry name" value="PHYTANOYL-COA ALPHA-HYDROXYLASE"/>
    <property type="match status" value="1"/>
</dbReference>
<dbReference type="EMBL" id="LAQL01000010">
    <property type="protein sequence ID" value="KLN59851.1"/>
    <property type="molecule type" value="Genomic_DNA"/>
</dbReference>
<name>A0A0H2MCC8_9PROT</name>
<dbReference type="SUPFAM" id="SSF51197">
    <property type="entry name" value="Clavaminate synthase-like"/>
    <property type="match status" value="1"/>
</dbReference>
<dbReference type="Proteomes" id="UP000035444">
    <property type="component" value="Unassembled WGS sequence"/>
</dbReference>
<dbReference type="PANTHER" id="PTHR21308:SF8">
    <property type="entry name" value="PHYTANOYL-COA DIOXYGENASE FAMILY PROTEIN (AFU_ORTHOLOGUE AFUA_2G09620)"/>
    <property type="match status" value="1"/>
</dbReference>
<proteinExistence type="predicted"/>
<sequence length="378" mass="41922">MNNISIKEQRDHEVWVSSEAGDLEIFREQTSQITKSEDWPYAQDVIRNIVVYDGQNVRGWTKDPKSKRELMAEWTTVLSQGPGVLVIKRAMADLVAVDRATEVFEGIISAEKETNLAGGDHFAKAGSNDRIWNALEKHCIADPVNFTDYYGNTTLAMVSEAWLGAGYQITAQVNRVNPGGSAQAAHRDYHLGFMTNEQMSNYPSHIHKLSPLLTLQGAVAHCDMPVESGPTKFLPYSQLFLEGYLAFTRQEFQDYFEENYVQLPLEKGDAVFFNPALMHAAGENKTSDIYRLANLLQVSSAFGRAMEVVDRNRMLSALLPVLQSAKQSGTLPDDMLKSAIAAAAEGYSFPANLDLDPPVGGLAPKTQAQKIKEIIFKE</sequence>
<evidence type="ECO:0000313" key="1">
    <source>
        <dbReference type="EMBL" id="KLN59851.1"/>
    </source>
</evidence>